<dbReference type="Pfam" id="PF00535">
    <property type="entry name" value="Glycos_transf_2"/>
    <property type="match status" value="1"/>
</dbReference>
<evidence type="ECO:0000259" key="11">
    <source>
        <dbReference type="Pfam" id="PF00535"/>
    </source>
</evidence>
<evidence type="ECO:0000256" key="7">
    <source>
        <dbReference type="ARBA" id="ARBA00039022"/>
    </source>
</evidence>
<sequence>MSAVARASVVIPALNEEATVADVVAAVRADTPLETIVVDADSTDRTAERAAAAGARVLNWREVLPGVEPRPGKGESLWRGVAAAEGEFVVFVDADLHTARPGMVAELVAPFADDSVQLVKADYVRDYRGRPGDGGRVTELTARPLLRLLLPELSDVAQPLGGEYALRRAAALELPFVEGYGVESGLLIDVARRWGRGAIAEVDLGRRAHRNRPLAQLGPMAETVAATILARAGVDGVAVPERPALSTIL</sequence>
<dbReference type="EC" id="2.4.1.266" evidence="7"/>
<evidence type="ECO:0000256" key="10">
    <source>
        <dbReference type="ARBA" id="ARBA00048997"/>
    </source>
</evidence>
<dbReference type="InterPro" id="IPR029044">
    <property type="entry name" value="Nucleotide-diphossugar_trans"/>
</dbReference>
<evidence type="ECO:0000256" key="9">
    <source>
        <dbReference type="ARBA" id="ARBA00048689"/>
    </source>
</evidence>
<keyword evidence="4" id="KW-0328">Glycosyltransferase</keyword>
<evidence type="ECO:0000256" key="8">
    <source>
        <dbReference type="ARBA" id="ARBA00040894"/>
    </source>
</evidence>
<evidence type="ECO:0000256" key="6">
    <source>
        <dbReference type="ARBA" id="ARBA00022842"/>
    </source>
</evidence>
<accession>A0A1L7CS05</accession>
<name>A0A1L7CS05_9CORY</name>
<proteinExistence type="inferred from homology"/>
<feature type="domain" description="Glycosyltransferase 2-like" evidence="11">
    <location>
        <begin position="8"/>
        <end position="130"/>
    </location>
</feature>
<dbReference type="RefSeq" id="WP_075663619.1">
    <property type="nucleotide sequence ID" value="NZ_CP009247.1"/>
</dbReference>
<dbReference type="InterPro" id="IPR050256">
    <property type="entry name" value="Glycosyltransferase_2"/>
</dbReference>
<dbReference type="EMBL" id="CP009247">
    <property type="protein sequence ID" value="APT88635.1"/>
    <property type="molecule type" value="Genomic_DNA"/>
</dbReference>
<dbReference type="STRING" id="1437875.CFRA_04430"/>
<gene>
    <name evidence="12" type="ORF">CFRA_04430</name>
</gene>
<keyword evidence="5" id="KW-0808">Transferase</keyword>
<evidence type="ECO:0000256" key="1">
    <source>
        <dbReference type="ARBA" id="ARBA00001936"/>
    </source>
</evidence>
<comment type="catalytic activity">
    <reaction evidence="9">
        <text>(2R)-3-phosphoglycerate + UDP-alpha-D-glucose = (2R)-2-O-(alpha-D-glucopyranosyl)-3-phospho-glycerate + UDP + H(+)</text>
        <dbReference type="Rhea" id="RHEA:31319"/>
        <dbReference type="ChEBI" id="CHEBI:15378"/>
        <dbReference type="ChEBI" id="CHEBI:58223"/>
        <dbReference type="ChEBI" id="CHEBI:58272"/>
        <dbReference type="ChEBI" id="CHEBI:58885"/>
        <dbReference type="ChEBI" id="CHEBI:62600"/>
        <dbReference type="EC" id="2.4.1.266"/>
    </reaction>
    <physiologicalReaction direction="left-to-right" evidence="9">
        <dbReference type="Rhea" id="RHEA:31320"/>
    </physiologicalReaction>
</comment>
<dbReference type="Gene3D" id="3.90.550.10">
    <property type="entry name" value="Spore Coat Polysaccharide Biosynthesis Protein SpsA, Chain A"/>
    <property type="match status" value="1"/>
</dbReference>
<dbReference type="Proteomes" id="UP000185434">
    <property type="component" value="Chromosome"/>
</dbReference>
<organism evidence="12 13">
    <name type="scientific">Corynebacterium frankenforstense DSM 45800</name>
    <dbReference type="NCBI Taxonomy" id="1437875"/>
    <lineage>
        <taxon>Bacteria</taxon>
        <taxon>Bacillati</taxon>
        <taxon>Actinomycetota</taxon>
        <taxon>Actinomycetes</taxon>
        <taxon>Mycobacteriales</taxon>
        <taxon>Corynebacteriaceae</taxon>
        <taxon>Corynebacterium</taxon>
    </lineage>
</organism>
<evidence type="ECO:0000313" key="12">
    <source>
        <dbReference type="EMBL" id="APT88635.1"/>
    </source>
</evidence>
<dbReference type="NCBIfam" id="NF010496">
    <property type="entry name" value="PRK13915.1"/>
    <property type="match status" value="1"/>
</dbReference>
<evidence type="ECO:0000256" key="5">
    <source>
        <dbReference type="ARBA" id="ARBA00022679"/>
    </source>
</evidence>
<dbReference type="AlphaFoldDB" id="A0A1L7CS05"/>
<dbReference type="SUPFAM" id="SSF53448">
    <property type="entry name" value="Nucleotide-diphospho-sugar transferases"/>
    <property type="match status" value="1"/>
</dbReference>
<evidence type="ECO:0000256" key="3">
    <source>
        <dbReference type="ARBA" id="ARBA00006739"/>
    </source>
</evidence>
<keyword evidence="6" id="KW-0460">Magnesium</keyword>
<dbReference type="PANTHER" id="PTHR48090">
    <property type="entry name" value="UNDECAPRENYL-PHOSPHATE 4-DEOXY-4-FORMAMIDO-L-ARABINOSE TRANSFERASE-RELATED"/>
    <property type="match status" value="1"/>
</dbReference>
<protein>
    <recommendedName>
        <fullName evidence="8">Glucosyl-3-phosphoglycerate synthase</fullName>
        <ecNumber evidence="7">2.4.1.266</ecNumber>
    </recommendedName>
</protein>
<comment type="cofactor">
    <cofactor evidence="1">
        <name>Mn(2+)</name>
        <dbReference type="ChEBI" id="CHEBI:29035"/>
    </cofactor>
</comment>
<keyword evidence="13" id="KW-1185">Reference proteome</keyword>
<dbReference type="InterPro" id="IPR001173">
    <property type="entry name" value="Glyco_trans_2-like"/>
</dbReference>
<reference evidence="12 13" key="1">
    <citation type="submission" date="2014-08" db="EMBL/GenBank/DDBJ databases">
        <title>Complete genome sequence of Corynebacterium frankenforstense ST18(T) (=DSM 45800(T)), isolated from raw cow milk.</title>
        <authorList>
            <person name="Ruckert C."/>
            <person name="Albersmeier A."/>
            <person name="Winkler A."/>
            <person name="Lipski A."/>
            <person name="Kalinowski J."/>
        </authorList>
    </citation>
    <scope>NUCLEOTIDE SEQUENCE [LARGE SCALE GENOMIC DNA]</scope>
    <source>
        <strain evidence="12 13">ST18</strain>
    </source>
</reference>
<evidence type="ECO:0000256" key="2">
    <source>
        <dbReference type="ARBA" id="ARBA00001946"/>
    </source>
</evidence>
<comment type="catalytic activity">
    <reaction evidence="10">
        <text>an NDP-alpha-D-glucose + (2R)-3-phosphoglycerate = (2R)-2-O-(alpha-D-glucopyranosyl)-3-phospho-glycerate + a ribonucleoside 5'-diphosphate + H(+)</text>
        <dbReference type="Rhea" id="RHEA:47244"/>
        <dbReference type="ChEBI" id="CHEBI:15378"/>
        <dbReference type="ChEBI" id="CHEBI:57930"/>
        <dbReference type="ChEBI" id="CHEBI:58272"/>
        <dbReference type="ChEBI" id="CHEBI:62600"/>
        <dbReference type="ChEBI" id="CHEBI:76533"/>
        <dbReference type="EC" id="2.4.1.266"/>
    </reaction>
    <physiologicalReaction direction="left-to-right" evidence="10">
        <dbReference type="Rhea" id="RHEA:47245"/>
    </physiologicalReaction>
</comment>
<dbReference type="PANTHER" id="PTHR48090:SF10">
    <property type="entry name" value="GLUCOSYL-3-PHOSPHOGLYCERATE SYNTHASE"/>
    <property type="match status" value="1"/>
</dbReference>
<evidence type="ECO:0000256" key="4">
    <source>
        <dbReference type="ARBA" id="ARBA00022676"/>
    </source>
</evidence>
<dbReference type="CDD" id="cd00761">
    <property type="entry name" value="Glyco_tranf_GTA_type"/>
    <property type="match status" value="1"/>
</dbReference>
<comment type="cofactor">
    <cofactor evidence="2">
        <name>Mg(2+)</name>
        <dbReference type="ChEBI" id="CHEBI:18420"/>
    </cofactor>
</comment>
<evidence type="ECO:0000313" key="13">
    <source>
        <dbReference type="Proteomes" id="UP000185434"/>
    </source>
</evidence>
<dbReference type="KEGG" id="cfk:CFRA_04430"/>
<dbReference type="GO" id="GO:0016757">
    <property type="term" value="F:glycosyltransferase activity"/>
    <property type="evidence" value="ECO:0007669"/>
    <property type="project" value="UniProtKB-KW"/>
</dbReference>
<comment type="similarity">
    <text evidence="3">Belongs to the glycosyltransferase 2 family.</text>
</comment>